<dbReference type="SUPFAM" id="SSF51735">
    <property type="entry name" value="NAD(P)-binding Rossmann-fold domains"/>
    <property type="match status" value="1"/>
</dbReference>
<dbReference type="AlphaFoldDB" id="A0A9W6QUI3"/>
<evidence type="ECO:0000256" key="2">
    <source>
        <dbReference type="ARBA" id="ARBA00008072"/>
    </source>
</evidence>
<evidence type="ECO:0000256" key="5">
    <source>
        <dbReference type="ARBA" id="ARBA00023002"/>
    </source>
</evidence>
<dbReference type="InterPro" id="IPR036291">
    <property type="entry name" value="NAD(P)-bd_dom_sf"/>
</dbReference>
<feature type="domain" description="Enoyl reductase (ER)" evidence="6">
    <location>
        <begin position="8"/>
        <end position="347"/>
    </location>
</feature>
<dbReference type="InterPro" id="IPR013149">
    <property type="entry name" value="ADH-like_C"/>
</dbReference>
<dbReference type="RefSeq" id="WP_285485973.1">
    <property type="nucleotide sequence ID" value="NZ_BSTI01000002.1"/>
</dbReference>
<name>A0A9W6QUI3_9PSEU</name>
<evidence type="ECO:0000313" key="7">
    <source>
        <dbReference type="EMBL" id="GLY64286.1"/>
    </source>
</evidence>
<sequence>MKAWRLDGPGALHFDEVPDPEVRPGAVRVRMEASSLLSYLGAYVSGELGYLMPPKPFTPGGNGVGVVEAVGPDVWTLRPGQRVVISPHVVAAENSPEPPQILQGLTAAPQAAEMLAAWPDGTLAEKQLVPASALTAIPIGLDHMSAEEIAPVSRAVVPYGGLLRARLAPGETVVIHGATGAFGSAAVLVATAMGARVVAAGRNPGKLAELGSWPRVTAVPMTGSIERDTAALRAAAGGGAHCALDMVGRAGDANGTLATLGSLRRGGRLVLMGSMRVPLPIDYNELMLSGHEIIGNYMYPPKAVSEVLDLAAAGLLDFGRIRRTTFALDELPAAIEAAGAPNAPLVVMTVR</sequence>
<dbReference type="Gene3D" id="3.40.50.720">
    <property type="entry name" value="NAD(P)-binding Rossmann-like Domain"/>
    <property type="match status" value="1"/>
</dbReference>
<keyword evidence="4" id="KW-0862">Zinc</keyword>
<evidence type="ECO:0000313" key="8">
    <source>
        <dbReference type="Proteomes" id="UP001165136"/>
    </source>
</evidence>
<accession>A0A9W6QUI3</accession>
<evidence type="ECO:0000256" key="3">
    <source>
        <dbReference type="ARBA" id="ARBA00022723"/>
    </source>
</evidence>
<keyword evidence="5" id="KW-0560">Oxidoreductase</keyword>
<protein>
    <submittedName>
        <fullName evidence="7">Alcohol dehydrogenase</fullName>
    </submittedName>
</protein>
<comment type="caution">
    <text evidence="7">The sequence shown here is derived from an EMBL/GenBank/DDBJ whole genome shotgun (WGS) entry which is preliminary data.</text>
</comment>
<dbReference type="Proteomes" id="UP001165136">
    <property type="component" value="Unassembled WGS sequence"/>
</dbReference>
<dbReference type="SMART" id="SM00829">
    <property type="entry name" value="PKS_ER"/>
    <property type="match status" value="1"/>
</dbReference>
<evidence type="ECO:0000256" key="4">
    <source>
        <dbReference type="ARBA" id="ARBA00022833"/>
    </source>
</evidence>
<dbReference type="PANTHER" id="PTHR43350:SF17">
    <property type="entry name" value="NAD-DEPENDENT ALCOHOL DEHYDROGENASE"/>
    <property type="match status" value="1"/>
</dbReference>
<gene>
    <name evidence="7" type="ORF">Atai01_09050</name>
</gene>
<dbReference type="InterPro" id="IPR011032">
    <property type="entry name" value="GroES-like_sf"/>
</dbReference>
<dbReference type="Pfam" id="PF00107">
    <property type="entry name" value="ADH_zinc_N"/>
    <property type="match status" value="1"/>
</dbReference>
<dbReference type="InterPro" id="IPR020843">
    <property type="entry name" value="ER"/>
</dbReference>
<comment type="similarity">
    <text evidence="2">Belongs to the zinc-containing alcohol dehydrogenase family.</text>
</comment>
<dbReference type="PANTHER" id="PTHR43350">
    <property type="entry name" value="NAD-DEPENDENT ALCOHOL DEHYDROGENASE"/>
    <property type="match status" value="1"/>
</dbReference>
<comment type="cofactor">
    <cofactor evidence="1">
        <name>Zn(2+)</name>
        <dbReference type="ChEBI" id="CHEBI:29105"/>
    </cofactor>
</comment>
<evidence type="ECO:0000259" key="6">
    <source>
        <dbReference type="SMART" id="SM00829"/>
    </source>
</evidence>
<keyword evidence="3" id="KW-0479">Metal-binding</keyword>
<organism evidence="7 8">
    <name type="scientific">Amycolatopsis taiwanensis</name>
    <dbReference type="NCBI Taxonomy" id="342230"/>
    <lineage>
        <taxon>Bacteria</taxon>
        <taxon>Bacillati</taxon>
        <taxon>Actinomycetota</taxon>
        <taxon>Actinomycetes</taxon>
        <taxon>Pseudonocardiales</taxon>
        <taxon>Pseudonocardiaceae</taxon>
        <taxon>Amycolatopsis</taxon>
    </lineage>
</organism>
<dbReference type="GO" id="GO:0046872">
    <property type="term" value="F:metal ion binding"/>
    <property type="evidence" value="ECO:0007669"/>
    <property type="project" value="UniProtKB-KW"/>
</dbReference>
<reference evidence="7" key="1">
    <citation type="submission" date="2023-03" db="EMBL/GenBank/DDBJ databases">
        <title>Amycolatopsis taiwanensis NBRC 103393.</title>
        <authorList>
            <person name="Ichikawa N."/>
            <person name="Sato H."/>
            <person name="Tonouchi N."/>
        </authorList>
    </citation>
    <scope>NUCLEOTIDE SEQUENCE</scope>
    <source>
        <strain evidence="7">NBRC 103393</strain>
    </source>
</reference>
<dbReference type="EMBL" id="BSTI01000002">
    <property type="protein sequence ID" value="GLY64286.1"/>
    <property type="molecule type" value="Genomic_DNA"/>
</dbReference>
<proteinExistence type="inferred from homology"/>
<dbReference type="Pfam" id="PF08240">
    <property type="entry name" value="ADH_N"/>
    <property type="match status" value="1"/>
</dbReference>
<dbReference type="InterPro" id="IPR013154">
    <property type="entry name" value="ADH-like_N"/>
</dbReference>
<dbReference type="Gene3D" id="3.90.180.10">
    <property type="entry name" value="Medium-chain alcohol dehydrogenases, catalytic domain"/>
    <property type="match status" value="1"/>
</dbReference>
<evidence type="ECO:0000256" key="1">
    <source>
        <dbReference type="ARBA" id="ARBA00001947"/>
    </source>
</evidence>
<dbReference type="SUPFAM" id="SSF50129">
    <property type="entry name" value="GroES-like"/>
    <property type="match status" value="1"/>
</dbReference>
<keyword evidence="8" id="KW-1185">Reference proteome</keyword>
<dbReference type="GO" id="GO:0016491">
    <property type="term" value="F:oxidoreductase activity"/>
    <property type="evidence" value="ECO:0007669"/>
    <property type="project" value="UniProtKB-KW"/>
</dbReference>